<dbReference type="SUPFAM" id="SSF53800">
    <property type="entry name" value="Chelatase"/>
    <property type="match status" value="1"/>
</dbReference>
<dbReference type="AlphaFoldDB" id="A0A1X9MB16"/>
<dbReference type="STRING" id="199441.BkAM31D_12635"/>
<dbReference type="EMBL" id="CP020814">
    <property type="protein sequence ID" value="ARK30607.1"/>
    <property type="molecule type" value="Genomic_DNA"/>
</dbReference>
<name>A0A1X9MB16_9BACI</name>
<accession>A0A1X9MB16</accession>
<dbReference type="Gene3D" id="3.40.50.1400">
    <property type="match status" value="1"/>
</dbReference>
<organism evidence="1 2">
    <name type="scientific">Halalkalibacter krulwichiae</name>
    <dbReference type="NCBI Taxonomy" id="199441"/>
    <lineage>
        <taxon>Bacteria</taxon>
        <taxon>Bacillati</taxon>
        <taxon>Bacillota</taxon>
        <taxon>Bacilli</taxon>
        <taxon>Bacillales</taxon>
        <taxon>Bacillaceae</taxon>
        <taxon>Halalkalibacter</taxon>
    </lineage>
</organism>
<dbReference type="EC" id="4.99.1.1" evidence="1"/>
<gene>
    <name evidence="1" type="primary">hemH1_2</name>
    <name evidence="1" type="ORF">BkAM31D_12635</name>
</gene>
<dbReference type="KEGG" id="bkw:BkAM31D_12635"/>
<dbReference type="InterPro" id="IPR001015">
    <property type="entry name" value="Ferrochelatase"/>
</dbReference>
<keyword evidence="1" id="KW-0456">Lyase</keyword>
<dbReference type="GO" id="GO:0004325">
    <property type="term" value="F:ferrochelatase activity"/>
    <property type="evidence" value="ECO:0007669"/>
    <property type="project" value="InterPro"/>
</dbReference>
<protein>
    <submittedName>
        <fullName evidence="1">Ferrochelatase 1</fullName>
        <ecNumber evidence="1">4.99.1.1</ecNumber>
    </submittedName>
</protein>
<evidence type="ECO:0000313" key="1">
    <source>
        <dbReference type="EMBL" id="ARK30607.1"/>
    </source>
</evidence>
<dbReference type="Proteomes" id="UP000193006">
    <property type="component" value="Chromosome"/>
</dbReference>
<proteinExistence type="predicted"/>
<dbReference type="GO" id="GO:0006783">
    <property type="term" value="P:heme biosynthetic process"/>
    <property type="evidence" value="ECO:0007669"/>
    <property type="project" value="InterPro"/>
</dbReference>
<evidence type="ECO:0000313" key="2">
    <source>
        <dbReference type="Proteomes" id="UP000193006"/>
    </source>
</evidence>
<dbReference type="Pfam" id="PF00762">
    <property type="entry name" value="Ferrochelatase"/>
    <property type="match status" value="1"/>
</dbReference>
<reference evidence="1 2" key="1">
    <citation type="submission" date="2017-04" db="EMBL/GenBank/DDBJ databases">
        <title>Bacillus krulwichiae AM31D Genome sequencing and assembly.</title>
        <authorList>
            <person name="Krulwich T.A."/>
            <person name="Anastor L."/>
            <person name="Ehrlich R."/>
            <person name="Ehrlich G.D."/>
            <person name="Janto B."/>
        </authorList>
    </citation>
    <scope>NUCLEOTIDE SEQUENCE [LARGE SCALE GENOMIC DNA]</scope>
    <source>
        <strain evidence="1 2">AM31D</strain>
    </source>
</reference>
<sequence>MKRRKVDLLVMAYGTPYQESDIVPYYTHIQHGKTPTDEMVKDLSERYQAIGGISPLAQITLEQASKLEQALNQQQEEI</sequence>
<keyword evidence="2" id="KW-1185">Reference proteome</keyword>